<dbReference type="AlphaFoldDB" id="A0AAW7X413"/>
<dbReference type="GeneID" id="98612191"/>
<protein>
    <submittedName>
        <fullName evidence="2">DUF6316 family protein</fullName>
    </submittedName>
</protein>
<reference evidence="2" key="1">
    <citation type="submission" date="2023-07" db="EMBL/GenBank/DDBJ databases">
        <title>Genome content predicts the carbon catabolic preferences of heterotrophic bacteria.</title>
        <authorList>
            <person name="Gralka M."/>
        </authorList>
    </citation>
    <scope>NUCLEOTIDE SEQUENCE</scope>
    <source>
        <strain evidence="2">I3M17_2</strain>
    </source>
</reference>
<organism evidence="2 3">
    <name type="scientific">Saccharophagus degradans</name>
    <dbReference type="NCBI Taxonomy" id="86304"/>
    <lineage>
        <taxon>Bacteria</taxon>
        <taxon>Pseudomonadati</taxon>
        <taxon>Pseudomonadota</taxon>
        <taxon>Gammaproteobacteria</taxon>
        <taxon>Cellvibrionales</taxon>
        <taxon>Cellvibrionaceae</taxon>
        <taxon>Saccharophagus</taxon>
    </lineage>
</organism>
<dbReference type="RefSeq" id="WP_041324099.1">
    <property type="nucleotide sequence ID" value="NZ_CP123764.1"/>
</dbReference>
<dbReference type="EMBL" id="JAUOPB010000004">
    <property type="protein sequence ID" value="MDO6422060.1"/>
    <property type="molecule type" value="Genomic_DNA"/>
</dbReference>
<dbReference type="InterPro" id="IPR045630">
    <property type="entry name" value="DUF6316"/>
</dbReference>
<gene>
    <name evidence="2" type="ORF">Q4521_06220</name>
</gene>
<accession>A0AAW7X413</accession>
<evidence type="ECO:0000313" key="2">
    <source>
        <dbReference type="EMBL" id="MDO6422060.1"/>
    </source>
</evidence>
<proteinExistence type="predicted"/>
<sequence>MNRTGENGSEPARSKRFFMKGDYWYYSTREGVDIGPFDTQHEAEVGASDFIDFIMHAEPSIVQTLEKYGRAAAA</sequence>
<feature type="domain" description="DUF6316" evidence="1">
    <location>
        <begin position="3"/>
        <end position="52"/>
    </location>
</feature>
<comment type="caution">
    <text evidence="2">The sequence shown here is derived from an EMBL/GenBank/DDBJ whole genome shotgun (WGS) entry which is preliminary data.</text>
</comment>
<evidence type="ECO:0000259" key="1">
    <source>
        <dbReference type="Pfam" id="PF19837"/>
    </source>
</evidence>
<name>A0AAW7X413_9GAMM</name>
<dbReference type="Pfam" id="PF19837">
    <property type="entry name" value="DUF6316"/>
    <property type="match status" value="1"/>
</dbReference>
<dbReference type="Proteomes" id="UP001169760">
    <property type="component" value="Unassembled WGS sequence"/>
</dbReference>
<evidence type="ECO:0000313" key="3">
    <source>
        <dbReference type="Proteomes" id="UP001169760"/>
    </source>
</evidence>